<evidence type="ECO:0000313" key="2">
    <source>
        <dbReference type="Proteomes" id="UP001177003"/>
    </source>
</evidence>
<dbReference type="EMBL" id="OX465077">
    <property type="protein sequence ID" value="CAI9269094.1"/>
    <property type="molecule type" value="Genomic_DNA"/>
</dbReference>
<gene>
    <name evidence="1" type="ORF">LSALG_LOCUS9482</name>
</gene>
<proteinExistence type="predicted"/>
<keyword evidence="2" id="KW-1185">Reference proteome</keyword>
<name>A0AA35VHZ6_LACSI</name>
<sequence length="106" mass="11347">MVALAYCCMPRVARCLGRKRFSVEMGRLVFGLTRGVGFCFCEITDMSLTLSTVIDIVLLEITISCGVCMEALCVIMAAEDVGPLAVGPYNSFVGAVVIVKLPCCDV</sequence>
<accession>A0AA35VHZ6</accession>
<organism evidence="1 2">
    <name type="scientific">Lactuca saligna</name>
    <name type="common">Willowleaf lettuce</name>
    <dbReference type="NCBI Taxonomy" id="75948"/>
    <lineage>
        <taxon>Eukaryota</taxon>
        <taxon>Viridiplantae</taxon>
        <taxon>Streptophyta</taxon>
        <taxon>Embryophyta</taxon>
        <taxon>Tracheophyta</taxon>
        <taxon>Spermatophyta</taxon>
        <taxon>Magnoliopsida</taxon>
        <taxon>eudicotyledons</taxon>
        <taxon>Gunneridae</taxon>
        <taxon>Pentapetalae</taxon>
        <taxon>asterids</taxon>
        <taxon>campanulids</taxon>
        <taxon>Asterales</taxon>
        <taxon>Asteraceae</taxon>
        <taxon>Cichorioideae</taxon>
        <taxon>Cichorieae</taxon>
        <taxon>Lactucinae</taxon>
        <taxon>Lactuca</taxon>
    </lineage>
</organism>
<dbReference type="Proteomes" id="UP001177003">
    <property type="component" value="Chromosome 1"/>
</dbReference>
<protein>
    <submittedName>
        <fullName evidence="1">Uncharacterized protein</fullName>
    </submittedName>
</protein>
<evidence type="ECO:0000313" key="1">
    <source>
        <dbReference type="EMBL" id="CAI9269094.1"/>
    </source>
</evidence>
<reference evidence="1" key="1">
    <citation type="submission" date="2023-04" db="EMBL/GenBank/DDBJ databases">
        <authorList>
            <person name="Vijverberg K."/>
            <person name="Xiong W."/>
            <person name="Schranz E."/>
        </authorList>
    </citation>
    <scope>NUCLEOTIDE SEQUENCE</scope>
</reference>
<dbReference type="AlphaFoldDB" id="A0AA35VHZ6"/>